<feature type="domain" description="CCHC-type" evidence="5">
    <location>
        <begin position="268"/>
        <end position="283"/>
    </location>
</feature>
<keyword evidence="4" id="KW-0862">Zinc</keyword>
<dbReference type="SUPFAM" id="SSF57756">
    <property type="entry name" value="Retrovirus zinc finger-like domains"/>
    <property type="match status" value="1"/>
</dbReference>
<dbReference type="PROSITE" id="PS50158">
    <property type="entry name" value="ZF_CCHC"/>
    <property type="match status" value="1"/>
</dbReference>
<reference evidence="6" key="1">
    <citation type="submission" date="2021-02" db="EMBL/GenBank/DDBJ databases">
        <authorList>
            <person name="Nowell W R."/>
        </authorList>
    </citation>
    <scope>NUCLEOTIDE SEQUENCE</scope>
</reference>
<proteinExistence type="predicted"/>
<dbReference type="Gene3D" id="3.10.10.10">
    <property type="entry name" value="HIV Type 1 Reverse Transcriptase, subunit A, domain 1"/>
    <property type="match status" value="1"/>
</dbReference>
<keyword evidence="2" id="KW-0238">DNA-binding</keyword>
<dbReference type="PANTHER" id="PTHR37984">
    <property type="entry name" value="PROTEIN CBG26694"/>
    <property type="match status" value="1"/>
</dbReference>
<dbReference type="EMBL" id="CAJOAX010006961">
    <property type="protein sequence ID" value="CAF3996542.1"/>
    <property type="molecule type" value="Genomic_DNA"/>
</dbReference>
<dbReference type="AlphaFoldDB" id="A0A819NE25"/>
<dbReference type="Proteomes" id="UP000663823">
    <property type="component" value="Unassembled WGS sequence"/>
</dbReference>
<dbReference type="GO" id="GO:0008233">
    <property type="term" value="F:peptidase activity"/>
    <property type="evidence" value="ECO:0007669"/>
    <property type="project" value="UniProtKB-KW"/>
</dbReference>
<dbReference type="Gene3D" id="4.10.60.10">
    <property type="entry name" value="Zinc finger, CCHC-type"/>
    <property type="match status" value="1"/>
</dbReference>
<dbReference type="InterPro" id="IPR050951">
    <property type="entry name" value="Retrovirus_Pol_polyprotein"/>
</dbReference>
<dbReference type="SUPFAM" id="SSF56672">
    <property type="entry name" value="DNA/RNA polymerases"/>
    <property type="match status" value="1"/>
</dbReference>
<keyword evidence="3" id="KW-0511">Multifunctional enzyme</keyword>
<protein>
    <recommendedName>
        <fullName evidence="5">CCHC-type domain-containing protein</fullName>
    </recommendedName>
</protein>
<evidence type="ECO:0000313" key="6">
    <source>
        <dbReference type="EMBL" id="CAF3996542.1"/>
    </source>
</evidence>
<dbReference type="InterPro" id="IPR041577">
    <property type="entry name" value="RT_RNaseH_2"/>
</dbReference>
<keyword evidence="1" id="KW-0378">Hydrolase</keyword>
<organism evidence="6 7">
    <name type="scientific">Rotaria sordida</name>
    <dbReference type="NCBI Taxonomy" id="392033"/>
    <lineage>
        <taxon>Eukaryota</taxon>
        <taxon>Metazoa</taxon>
        <taxon>Spiralia</taxon>
        <taxon>Gnathifera</taxon>
        <taxon>Rotifera</taxon>
        <taxon>Eurotatoria</taxon>
        <taxon>Bdelloidea</taxon>
        <taxon>Philodinida</taxon>
        <taxon>Philodinidae</taxon>
        <taxon>Rotaria</taxon>
    </lineage>
</organism>
<dbReference type="InterPro" id="IPR005162">
    <property type="entry name" value="Retrotrans_gag_dom"/>
</dbReference>
<evidence type="ECO:0000256" key="2">
    <source>
        <dbReference type="ARBA" id="ARBA00023125"/>
    </source>
</evidence>
<dbReference type="GO" id="GO:0008270">
    <property type="term" value="F:zinc ion binding"/>
    <property type="evidence" value="ECO:0007669"/>
    <property type="project" value="UniProtKB-KW"/>
</dbReference>
<keyword evidence="4" id="KW-0863">Zinc-finger</keyword>
<evidence type="ECO:0000256" key="3">
    <source>
        <dbReference type="ARBA" id="ARBA00023268"/>
    </source>
</evidence>
<dbReference type="PANTHER" id="PTHR37984:SF5">
    <property type="entry name" value="PROTEIN NYNRIN-LIKE"/>
    <property type="match status" value="1"/>
</dbReference>
<keyword evidence="4" id="KW-0479">Metal-binding</keyword>
<dbReference type="Pfam" id="PF03732">
    <property type="entry name" value="Retrotrans_gag"/>
    <property type="match status" value="1"/>
</dbReference>
<dbReference type="GO" id="GO:0006508">
    <property type="term" value="P:proteolysis"/>
    <property type="evidence" value="ECO:0007669"/>
    <property type="project" value="UniProtKB-KW"/>
</dbReference>
<evidence type="ECO:0000256" key="4">
    <source>
        <dbReference type="PROSITE-ProRule" id="PRU00047"/>
    </source>
</evidence>
<dbReference type="InterPro" id="IPR043502">
    <property type="entry name" value="DNA/RNA_pol_sf"/>
</dbReference>
<evidence type="ECO:0000313" key="7">
    <source>
        <dbReference type="Proteomes" id="UP000663823"/>
    </source>
</evidence>
<name>A0A819NE25_9BILA</name>
<dbReference type="Pfam" id="PF17919">
    <property type="entry name" value="RT_RNaseH_2"/>
    <property type="match status" value="1"/>
</dbReference>
<accession>A0A819NE25</accession>
<keyword evidence="1" id="KW-0645">Protease</keyword>
<sequence length="416" mass="47809">MEPNPIQNILHTTALKELPKFTGDPNQKVTQFINAVEHIGSFAGLDESMLHSLATIKLGGSAFNWYHNNQAHLQSWRDLKQHLLERFKPSLSATKTRLKERKQQPGESLDAYYDDIIDLCQQVDHNMPLHMIVDYLQDGIRNDLKIHVKRRLKMLNDEPTPAIFLKIARDEEELLNEIPSETQQSIISPQPYFASVTAATGKQRQSSETSLHSQIPQNTRITDFTHTLNRSRAYRPRSTQLNQFSPCLICQRSNHRTIDCYHKQPRGCYKCGNHNHNIRNCPQPSKINITLDHVIDTDQHRPIYTPPYRRSPQDHQTITEETAKLLKQDSIEPSTSPWCSPVVLVQQAAFEQLKHILTTDLVLRLPNNQLPFKIQTDASQLGIGAVLLQTYPEGDRPICYMSKKLTPTQQRWSPIE</sequence>
<dbReference type="InterPro" id="IPR036875">
    <property type="entry name" value="Znf_CCHC_sf"/>
</dbReference>
<comment type="caution">
    <text evidence="6">The sequence shown here is derived from an EMBL/GenBank/DDBJ whole genome shotgun (WGS) entry which is preliminary data.</text>
</comment>
<dbReference type="GO" id="GO:0003677">
    <property type="term" value="F:DNA binding"/>
    <property type="evidence" value="ECO:0007669"/>
    <property type="project" value="UniProtKB-KW"/>
</dbReference>
<dbReference type="InterPro" id="IPR001878">
    <property type="entry name" value="Znf_CCHC"/>
</dbReference>
<evidence type="ECO:0000259" key="5">
    <source>
        <dbReference type="PROSITE" id="PS50158"/>
    </source>
</evidence>
<gene>
    <name evidence="6" type="ORF">OTI717_LOCUS28770</name>
</gene>
<evidence type="ECO:0000256" key="1">
    <source>
        <dbReference type="ARBA" id="ARBA00022670"/>
    </source>
</evidence>
<dbReference type="Gene3D" id="3.10.20.370">
    <property type="match status" value="1"/>
</dbReference>